<feature type="transmembrane region" description="Helical" evidence="1">
    <location>
        <begin position="36"/>
        <end position="54"/>
    </location>
</feature>
<accession>A0A252A0G6</accession>
<feature type="transmembrane region" description="Helical" evidence="1">
    <location>
        <begin position="66"/>
        <end position="84"/>
    </location>
</feature>
<protein>
    <submittedName>
        <fullName evidence="2">Uncharacterized protein</fullName>
    </submittedName>
</protein>
<gene>
    <name evidence="2" type="ORF">HK12_07665</name>
</gene>
<keyword evidence="1" id="KW-0812">Transmembrane</keyword>
<name>A0A252A0G6_9PROT</name>
<proteinExistence type="predicted"/>
<sequence length="109" mass="12367">MLSFTLAYAAYVCLLQTTRRYQFAYYSNAKPLIWNIACWLVAGLLFALSLRVWVTAHNNSMGCVSWLFYMLPLPGFMVIIVKTYCPSLRALLGSVGLLGAFSFFCTDWL</sequence>
<comment type="caution">
    <text evidence="2">The sequence shown here is derived from an EMBL/GenBank/DDBJ whole genome shotgun (WGS) entry which is preliminary data.</text>
</comment>
<reference evidence="2 3" key="1">
    <citation type="submission" date="2014-06" db="EMBL/GenBank/DDBJ databases">
        <authorList>
            <person name="Ju J."/>
            <person name="Zhang J."/>
        </authorList>
    </citation>
    <scope>NUCLEOTIDE SEQUENCE [LARGE SCALE GENOMIC DNA]</scope>
    <source>
        <strain evidence="2">DmW_045</strain>
    </source>
</reference>
<evidence type="ECO:0000313" key="3">
    <source>
        <dbReference type="Proteomes" id="UP000194639"/>
    </source>
</evidence>
<organism evidence="2 3">
    <name type="scientific">Acetobacter orientalis</name>
    <dbReference type="NCBI Taxonomy" id="146474"/>
    <lineage>
        <taxon>Bacteria</taxon>
        <taxon>Pseudomonadati</taxon>
        <taxon>Pseudomonadota</taxon>
        <taxon>Alphaproteobacteria</taxon>
        <taxon>Acetobacterales</taxon>
        <taxon>Acetobacteraceae</taxon>
        <taxon>Acetobacter</taxon>
    </lineage>
</organism>
<keyword evidence="1" id="KW-0472">Membrane</keyword>
<feature type="transmembrane region" description="Helical" evidence="1">
    <location>
        <begin position="90"/>
        <end position="108"/>
    </location>
</feature>
<dbReference type="Proteomes" id="UP000194639">
    <property type="component" value="Unassembled WGS sequence"/>
</dbReference>
<keyword evidence="1" id="KW-1133">Transmembrane helix</keyword>
<evidence type="ECO:0000256" key="1">
    <source>
        <dbReference type="SAM" id="Phobius"/>
    </source>
</evidence>
<evidence type="ECO:0000313" key="2">
    <source>
        <dbReference type="EMBL" id="OUI80603.1"/>
    </source>
</evidence>
<dbReference type="AlphaFoldDB" id="A0A252A0G6"/>
<dbReference type="EMBL" id="JOMO01000030">
    <property type="protein sequence ID" value="OUI80603.1"/>
    <property type="molecule type" value="Genomic_DNA"/>
</dbReference>